<evidence type="ECO:0000313" key="5">
    <source>
        <dbReference type="Proteomes" id="UP000226079"/>
    </source>
</evidence>
<evidence type="ECO:0000256" key="2">
    <source>
        <dbReference type="ARBA" id="ARBA00022801"/>
    </source>
</evidence>
<dbReference type="EMBL" id="PDJC01000001">
    <property type="protein sequence ID" value="PFG15933.1"/>
    <property type="molecule type" value="Genomic_DNA"/>
</dbReference>
<comment type="cofactor">
    <cofactor evidence="3">
        <name>Mg(2+)</name>
        <dbReference type="ChEBI" id="CHEBI:18420"/>
    </cofactor>
    <text evidence="3">Binds 2 magnesium ions per subunit.</text>
</comment>
<feature type="binding site" evidence="3">
    <location>
        <position position="282"/>
    </location>
    <ligand>
        <name>Mg(2+)</name>
        <dbReference type="ChEBI" id="CHEBI:18420"/>
        <label>1</label>
    </ligand>
</feature>
<evidence type="ECO:0000256" key="3">
    <source>
        <dbReference type="PIRSR" id="PIRSR605502-1"/>
    </source>
</evidence>
<dbReference type="AlphaFoldDB" id="A0A2A9CNG4"/>
<evidence type="ECO:0000256" key="1">
    <source>
        <dbReference type="ARBA" id="ARBA00010702"/>
    </source>
</evidence>
<dbReference type="GO" id="GO:0016787">
    <property type="term" value="F:hydrolase activity"/>
    <property type="evidence" value="ECO:0007669"/>
    <property type="project" value="UniProtKB-KW"/>
</dbReference>
<organism evidence="4 5">
    <name type="scientific">Propionicimonas paludicola</name>
    <dbReference type="NCBI Taxonomy" id="185243"/>
    <lineage>
        <taxon>Bacteria</taxon>
        <taxon>Bacillati</taxon>
        <taxon>Actinomycetota</taxon>
        <taxon>Actinomycetes</taxon>
        <taxon>Propionibacteriales</taxon>
        <taxon>Nocardioidaceae</taxon>
        <taxon>Propionicimonas</taxon>
    </lineage>
</organism>
<name>A0A2A9CNG4_9ACTN</name>
<sequence>MSAVVDRAAGCLAGLALGDAMGMPGELWVPQKIRDTFGWLSGFHPAPPGHEIVDGFRAGQVTDDTQQAFMLAATVRDAGGEVRAEDVARELVAWADRVNASAGNFLGPSSAKAIDLLRSGADPRSTGDGGETNGAAMRIAPIGIVRRPDDLDALVDAVVEATVMSHNTGVAVSGACLVAGVISAGIEGADLAEAVEVGMRAADLGRERGQQTVAAAVSARARLAIELAERPTSDQEFLTQLYDLVGAWVTTTESVPAALGLVARTHADPHRATELAANLGGDTDTIGAMAGAMCGSLSGLQGVPADMLAQLREVNGLDPQRLAAELVELRR</sequence>
<gene>
    <name evidence="4" type="ORF">ATK74_0454</name>
</gene>
<dbReference type="InterPro" id="IPR036705">
    <property type="entry name" value="Ribosyl_crysJ1_sf"/>
</dbReference>
<accession>A0A2A9CNG4</accession>
<dbReference type="InterPro" id="IPR050792">
    <property type="entry name" value="ADP-ribosylglycohydrolase"/>
</dbReference>
<keyword evidence="2 4" id="KW-0378">Hydrolase</keyword>
<dbReference type="SUPFAM" id="SSF101478">
    <property type="entry name" value="ADP-ribosylglycohydrolase"/>
    <property type="match status" value="1"/>
</dbReference>
<dbReference type="GO" id="GO:0046872">
    <property type="term" value="F:metal ion binding"/>
    <property type="evidence" value="ECO:0007669"/>
    <property type="project" value="UniProtKB-KW"/>
</dbReference>
<feature type="binding site" evidence="3">
    <location>
        <position position="284"/>
    </location>
    <ligand>
        <name>Mg(2+)</name>
        <dbReference type="ChEBI" id="CHEBI:18420"/>
        <label>1</label>
    </ligand>
</feature>
<evidence type="ECO:0000313" key="4">
    <source>
        <dbReference type="EMBL" id="PFG15933.1"/>
    </source>
</evidence>
<feature type="binding site" evidence="3">
    <location>
        <position position="63"/>
    </location>
    <ligand>
        <name>Mg(2+)</name>
        <dbReference type="ChEBI" id="CHEBI:18420"/>
        <label>1</label>
    </ligand>
</feature>
<dbReference type="PANTHER" id="PTHR16222:SF24">
    <property type="entry name" value="ADP-RIBOSYLHYDROLASE ARH3"/>
    <property type="match status" value="1"/>
</dbReference>
<dbReference type="Pfam" id="PF03747">
    <property type="entry name" value="ADP_ribosyl_GH"/>
    <property type="match status" value="1"/>
</dbReference>
<protein>
    <submittedName>
        <fullName evidence="4">ADP-ribosylglycohydrolase</fullName>
    </submittedName>
</protein>
<dbReference type="Gene3D" id="1.10.4080.10">
    <property type="entry name" value="ADP-ribosylation/Crystallin J1"/>
    <property type="match status" value="1"/>
</dbReference>
<dbReference type="Proteomes" id="UP000226079">
    <property type="component" value="Unassembled WGS sequence"/>
</dbReference>
<feature type="binding site" evidence="3">
    <location>
        <position position="62"/>
    </location>
    <ligand>
        <name>Mg(2+)</name>
        <dbReference type="ChEBI" id="CHEBI:18420"/>
        <label>1</label>
    </ligand>
</feature>
<dbReference type="PANTHER" id="PTHR16222">
    <property type="entry name" value="ADP-RIBOSYLGLYCOHYDROLASE"/>
    <property type="match status" value="1"/>
</dbReference>
<comment type="similarity">
    <text evidence="1">Belongs to the ADP-ribosylglycohydrolase family.</text>
</comment>
<comment type="caution">
    <text evidence="4">The sequence shown here is derived from an EMBL/GenBank/DDBJ whole genome shotgun (WGS) entry which is preliminary data.</text>
</comment>
<feature type="binding site" evidence="3">
    <location>
        <position position="64"/>
    </location>
    <ligand>
        <name>Mg(2+)</name>
        <dbReference type="ChEBI" id="CHEBI:18420"/>
        <label>1</label>
    </ligand>
</feature>
<dbReference type="OrthoDB" id="2822542at2"/>
<dbReference type="RefSeq" id="WP_098459520.1">
    <property type="nucleotide sequence ID" value="NZ_PDJC01000001.1"/>
</dbReference>
<keyword evidence="3" id="KW-0460">Magnesium</keyword>
<dbReference type="InterPro" id="IPR005502">
    <property type="entry name" value="Ribosyl_crysJ1"/>
</dbReference>
<keyword evidence="5" id="KW-1185">Reference proteome</keyword>
<reference evidence="4 5" key="1">
    <citation type="submission" date="2017-10" db="EMBL/GenBank/DDBJ databases">
        <title>Sequencing the genomes of 1000 actinobacteria strains.</title>
        <authorList>
            <person name="Klenk H.-P."/>
        </authorList>
    </citation>
    <scope>NUCLEOTIDE SEQUENCE [LARGE SCALE GENOMIC DNA]</scope>
    <source>
        <strain evidence="4 5">DSM 15597</strain>
    </source>
</reference>
<feature type="binding site" evidence="3">
    <location>
        <position position="285"/>
    </location>
    <ligand>
        <name>Mg(2+)</name>
        <dbReference type="ChEBI" id="CHEBI:18420"/>
        <label>1</label>
    </ligand>
</feature>
<keyword evidence="3" id="KW-0479">Metal-binding</keyword>
<proteinExistence type="inferred from homology"/>